<protein>
    <submittedName>
        <fullName evidence="1">Uncharacterized protein</fullName>
    </submittedName>
</protein>
<comment type="caution">
    <text evidence="1">The sequence shown here is derived from an EMBL/GenBank/DDBJ whole genome shotgun (WGS) entry which is preliminary data.</text>
</comment>
<evidence type="ECO:0000313" key="1">
    <source>
        <dbReference type="EMBL" id="KAH7909808.1"/>
    </source>
</evidence>
<accession>A0ACB8AAW0</accession>
<dbReference type="EMBL" id="MU267740">
    <property type="protein sequence ID" value="KAH7909808.1"/>
    <property type="molecule type" value="Genomic_DNA"/>
</dbReference>
<keyword evidence="2" id="KW-1185">Reference proteome</keyword>
<gene>
    <name evidence="1" type="ORF">BJ138DRAFT_1010091</name>
</gene>
<organism evidence="1 2">
    <name type="scientific">Hygrophoropsis aurantiaca</name>
    <dbReference type="NCBI Taxonomy" id="72124"/>
    <lineage>
        <taxon>Eukaryota</taxon>
        <taxon>Fungi</taxon>
        <taxon>Dikarya</taxon>
        <taxon>Basidiomycota</taxon>
        <taxon>Agaricomycotina</taxon>
        <taxon>Agaricomycetes</taxon>
        <taxon>Agaricomycetidae</taxon>
        <taxon>Boletales</taxon>
        <taxon>Coniophorineae</taxon>
        <taxon>Hygrophoropsidaceae</taxon>
        <taxon>Hygrophoropsis</taxon>
    </lineage>
</organism>
<reference evidence="1" key="1">
    <citation type="journal article" date="2021" name="New Phytol.">
        <title>Evolutionary innovations through gain and loss of genes in the ectomycorrhizal Boletales.</title>
        <authorList>
            <person name="Wu G."/>
            <person name="Miyauchi S."/>
            <person name="Morin E."/>
            <person name="Kuo A."/>
            <person name="Drula E."/>
            <person name="Varga T."/>
            <person name="Kohler A."/>
            <person name="Feng B."/>
            <person name="Cao Y."/>
            <person name="Lipzen A."/>
            <person name="Daum C."/>
            <person name="Hundley H."/>
            <person name="Pangilinan J."/>
            <person name="Johnson J."/>
            <person name="Barry K."/>
            <person name="LaButti K."/>
            <person name="Ng V."/>
            <person name="Ahrendt S."/>
            <person name="Min B."/>
            <person name="Choi I.G."/>
            <person name="Park H."/>
            <person name="Plett J.M."/>
            <person name="Magnuson J."/>
            <person name="Spatafora J.W."/>
            <person name="Nagy L.G."/>
            <person name="Henrissat B."/>
            <person name="Grigoriev I.V."/>
            <person name="Yang Z.L."/>
            <person name="Xu J."/>
            <person name="Martin F.M."/>
        </authorList>
    </citation>
    <scope>NUCLEOTIDE SEQUENCE</scope>
    <source>
        <strain evidence="1">ATCC 28755</strain>
    </source>
</reference>
<sequence length="1251" mass="142286">MRPTRPILAQSSIPRLRLSSIASVSLDLFACDTISDGSAVDRVSQPFSSGYFTTSNGFYNDNRNAINDSVTQIAEIAKGNVNIKAVEDHIRNFAESSKVLMKMLDEVAKVHPFIGVAVLAFKAVVTLELKRRENDRKVIALKVEMKEMMSVLLELRYVKDSRQPLPDDTTIEGRMEGLMKQIANDITTCGNLCDTYTKKSLVAKVFKGPIWEIRLAEFADIFLGRRKEIALALSIHTTLAVDSANRMLTDLREDIDTVHDKLDMLLVFKQLEVPLPRDFSRIVSEVKGPTTAWVDNDDVLQRLISASRGSKTSAKDSQQSAPTITNKSSKMATADPKLLMVVRSELQEDMEQAIADNMELFSRKLKVQEKQLIEQLNGVVHREGDRIISAVVSGPHDRLLDPDLHKLWKEMGWKGSVKASHFILALHDYFVDKFREVDEQFLAATPPSAMVPFSPEEGPCLSAMLDIAFPNYQPRGKQDDRWTLDYVNISRIQSIMESFDVDGSGFINIYEANSFTDARPKSWSFPHWLAYWAAGWHSITWEYTLRIKRVIQTMYDQLPEVLSANRSMVDQYLECGPLLSVELLCSSVRECEEEVYQDGLLDEKIRPYMEEEQERIEGNLKSVAYSIDATNTLTLVVGQGRIERYVFPLLYLLLKQHLRIIKLASQGVFSGNPLLEAGSSLEIVMSSVYLRVASLVAHFDQKGLNASTQLETVAFGMFKLLHDEQGVLELEEDRDSSYDSDSENISEEIDPCILKNGFLDREADWSKYDDVDLEFDRKTEISSNGIPAIHGVWTGLYSCEKEPKEDSFYISLRSGDEDGSIVGEGADFADLFYAEGTLETCDDGGYQVTITKNVEESELPAVTFRGKLDTTAARIEGKWGVDEDEVQGAFHLAMAPPFTLTFRYARQEYHWNRARARWRFALEVTLYKIRRSSWSWDYFKSRRKGRKRFIELWRRRQLVQLWSVTFDEADLEDESRELDDLEACLSLADLAFYQSLAQSSVRRAVVHAGVYCDSCSATMLDTRIICLECVASNYRDQVDLCFSCISMETMNENFTHERTHPMVKVQAVIHRRSVGSLIRYSVKATERANDMLRLMAERRATSADEAAHNSNDTEEPLDETFDRYCINCEELISAPCWYCVTCDMDVFICDECDLKKLFDWKHGHSHEHPLVRCQEPSKPLAEDSTTEAGISEARLSEVEHNITTLGERLANLEVTMEKQQAVINQRFSTLEDLLKQVISRLPSNPLPKRHK</sequence>
<proteinExistence type="predicted"/>
<evidence type="ECO:0000313" key="2">
    <source>
        <dbReference type="Proteomes" id="UP000790377"/>
    </source>
</evidence>
<dbReference type="Proteomes" id="UP000790377">
    <property type="component" value="Unassembled WGS sequence"/>
</dbReference>
<name>A0ACB8AAW0_9AGAM</name>